<name>A0A813KF79_POLGL</name>
<protein>
    <recommendedName>
        <fullName evidence="4">PPPDE domain-containing protein</fullName>
    </recommendedName>
</protein>
<gene>
    <name evidence="5" type="ORF">PGLA2088_LOCUS30313</name>
</gene>
<keyword evidence="2" id="KW-0645">Protease</keyword>
<sequence>MAGCLTGGSVAEAALDAWVDCQPEGYVLLAECLPALLPSIAARIPSRSPGERAAELGRLFSASHGETAIFLQMLKPFDGKVHFLYFWKAFSEAARIAGSAVPEHEGLSAELEMLRDRVLRQAEEEASVTDGRLAALGSSGSSFSSSSAPSDDQAPSKRALPTWAFVQEVDRAASMSSSPAFWMMAAESLKSQKQLESLSLDTITSVLLSWLQDASTWESQSLGSESPTDGTLPVVKEEGVQVLLHVYDVSQEEGIQKLNRLLAHKKSPFKLGGVFHAGVEVNGLEWSFGATMSETHPGVSCDEPKQHQQHHYRQTVVLKPTHLKAEDIADIISSLLEEYPGDDYDLLRRNCCHFADDFSRRIGAGGIPSWVIRLARIGASVDSMLQAAPRPIKERLGYTDDYD</sequence>
<organism evidence="5 6">
    <name type="scientific">Polarella glacialis</name>
    <name type="common">Dinoflagellate</name>
    <dbReference type="NCBI Taxonomy" id="89957"/>
    <lineage>
        <taxon>Eukaryota</taxon>
        <taxon>Sar</taxon>
        <taxon>Alveolata</taxon>
        <taxon>Dinophyceae</taxon>
        <taxon>Suessiales</taxon>
        <taxon>Suessiaceae</taxon>
        <taxon>Polarella</taxon>
    </lineage>
</organism>
<comment type="similarity">
    <text evidence="1">Belongs to the DeSI family.</text>
</comment>
<dbReference type="InterPro" id="IPR008580">
    <property type="entry name" value="PPPDE_dom"/>
</dbReference>
<dbReference type="GO" id="GO:0101005">
    <property type="term" value="F:deubiquitinase activity"/>
    <property type="evidence" value="ECO:0007669"/>
    <property type="project" value="TreeGrafter"/>
</dbReference>
<dbReference type="PANTHER" id="PTHR12378:SF80">
    <property type="entry name" value="IP06716P-RELATED"/>
    <property type="match status" value="1"/>
</dbReference>
<evidence type="ECO:0000256" key="2">
    <source>
        <dbReference type="ARBA" id="ARBA00022670"/>
    </source>
</evidence>
<reference evidence="5" key="1">
    <citation type="submission" date="2021-02" db="EMBL/GenBank/DDBJ databases">
        <authorList>
            <person name="Dougan E. K."/>
            <person name="Rhodes N."/>
            <person name="Thang M."/>
            <person name="Chan C."/>
        </authorList>
    </citation>
    <scope>NUCLEOTIDE SEQUENCE</scope>
</reference>
<dbReference type="GO" id="GO:0016579">
    <property type="term" value="P:protein deubiquitination"/>
    <property type="evidence" value="ECO:0007669"/>
    <property type="project" value="TreeGrafter"/>
</dbReference>
<dbReference type="PANTHER" id="PTHR12378">
    <property type="entry name" value="DESUMOYLATING ISOPEPTIDASE"/>
    <property type="match status" value="1"/>
</dbReference>
<dbReference type="AlphaFoldDB" id="A0A813KF79"/>
<dbReference type="PROSITE" id="PS51858">
    <property type="entry name" value="PPPDE"/>
    <property type="match status" value="1"/>
</dbReference>
<evidence type="ECO:0000313" key="5">
    <source>
        <dbReference type="EMBL" id="CAE8697444.1"/>
    </source>
</evidence>
<accession>A0A813KF79</accession>
<dbReference type="Pfam" id="PF05903">
    <property type="entry name" value="Peptidase_C97"/>
    <property type="match status" value="1"/>
</dbReference>
<dbReference type="Proteomes" id="UP000626109">
    <property type="component" value="Unassembled WGS sequence"/>
</dbReference>
<proteinExistence type="inferred from homology"/>
<evidence type="ECO:0000313" key="6">
    <source>
        <dbReference type="Proteomes" id="UP000626109"/>
    </source>
</evidence>
<dbReference type="GO" id="GO:0006508">
    <property type="term" value="P:proteolysis"/>
    <property type="evidence" value="ECO:0007669"/>
    <property type="project" value="UniProtKB-KW"/>
</dbReference>
<dbReference type="EMBL" id="CAJNNW010028744">
    <property type="protein sequence ID" value="CAE8697444.1"/>
    <property type="molecule type" value="Genomic_DNA"/>
</dbReference>
<evidence type="ECO:0000256" key="1">
    <source>
        <dbReference type="ARBA" id="ARBA00008140"/>
    </source>
</evidence>
<keyword evidence="3" id="KW-0378">Hydrolase</keyword>
<comment type="caution">
    <text evidence="5">The sequence shown here is derived from an EMBL/GenBank/DDBJ whole genome shotgun (WGS) entry which is preliminary data.</text>
</comment>
<evidence type="ECO:0000259" key="4">
    <source>
        <dbReference type="PROSITE" id="PS51858"/>
    </source>
</evidence>
<feature type="domain" description="PPPDE" evidence="4">
    <location>
        <begin position="240"/>
        <end position="386"/>
    </location>
</feature>
<evidence type="ECO:0000256" key="3">
    <source>
        <dbReference type="ARBA" id="ARBA00022801"/>
    </source>
</evidence>
<dbReference type="InterPro" id="IPR042266">
    <property type="entry name" value="PPPDE_sf"/>
</dbReference>
<dbReference type="SMART" id="SM01179">
    <property type="entry name" value="DUF862"/>
    <property type="match status" value="1"/>
</dbReference>
<dbReference type="Gene3D" id="3.90.1720.30">
    <property type="entry name" value="PPPDE domains"/>
    <property type="match status" value="1"/>
</dbReference>